<dbReference type="InterPro" id="IPR008978">
    <property type="entry name" value="HSP20-like_chaperone"/>
</dbReference>
<protein>
    <recommendedName>
        <fullName evidence="4">SHSP domain-containing protein</fullName>
    </recommendedName>
</protein>
<gene>
    <name evidence="5" type="ORF">A2827_02815</name>
</gene>
<dbReference type="SUPFAM" id="SSF49764">
    <property type="entry name" value="HSP20-like chaperones"/>
    <property type="match status" value="1"/>
</dbReference>
<dbReference type="STRING" id="1802158.A2827_02815"/>
<name>A0A1G2H6P1_9BACT</name>
<dbReference type="AlphaFoldDB" id="A0A1G2H6P1"/>
<evidence type="ECO:0000256" key="3">
    <source>
        <dbReference type="SAM" id="MobiDB-lite"/>
    </source>
</evidence>
<sequence length="266" mass="29422">MPNFFQKLTGSLNVQDDDDNTAKEDITEEERLDDTQTETEEQGGMTSDGQADDDAAIQDDSDENASLTSSEDDSVDEEGEEDEVGEDGEELPPATPESEGDEQDPELPGQGEGTYTIAQLAKATTARVSSHKTKKRFPSLNVAKEKTQKQQDFMSSRMPEGQLAIDVYETPTDIVIKSTIAGVKSTDLDIGIEDNTVNIRGSRHTQEKIKSQDYFYQECYWGTFSRSIILPVEVDSDKAEASLNDGILTITLPKIIKEKEKKIKIL</sequence>
<dbReference type="CDD" id="cd06464">
    <property type="entry name" value="ACD_sHsps-like"/>
    <property type="match status" value="1"/>
</dbReference>
<dbReference type="Proteomes" id="UP000177932">
    <property type="component" value="Unassembled WGS sequence"/>
</dbReference>
<feature type="compositionally biased region" description="Acidic residues" evidence="3">
    <location>
        <begin position="70"/>
        <end position="90"/>
    </location>
</feature>
<feature type="compositionally biased region" description="Polar residues" evidence="3">
    <location>
        <begin position="1"/>
        <end position="14"/>
    </location>
</feature>
<comment type="similarity">
    <text evidence="1 2">Belongs to the small heat shock protein (HSP20) family.</text>
</comment>
<comment type="caution">
    <text evidence="5">The sequence shown here is derived from an EMBL/GenBank/DDBJ whole genome shotgun (WGS) entry which is preliminary data.</text>
</comment>
<dbReference type="InterPro" id="IPR031107">
    <property type="entry name" value="Small_HSP"/>
</dbReference>
<proteinExistence type="inferred from homology"/>
<reference evidence="5 6" key="1">
    <citation type="journal article" date="2016" name="Nat. Commun.">
        <title>Thousands of microbial genomes shed light on interconnected biogeochemical processes in an aquifer system.</title>
        <authorList>
            <person name="Anantharaman K."/>
            <person name="Brown C.T."/>
            <person name="Hug L.A."/>
            <person name="Sharon I."/>
            <person name="Castelle C.J."/>
            <person name="Probst A.J."/>
            <person name="Thomas B.C."/>
            <person name="Singh A."/>
            <person name="Wilkins M.J."/>
            <person name="Karaoz U."/>
            <person name="Brodie E.L."/>
            <person name="Williams K.H."/>
            <person name="Hubbard S.S."/>
            <person name="Banfield J.F."/>
        </authorList>
    </citation>
    <scope>NUCLEOTIDE SEQUENCE [LARGE SCALE GENOMIC DNA]</scope>
</reference>
<dbReference type="Pfam" id="PF00011">
    <property type="entry name" value="HSP20"/>
    <property type="match status" value="1"/>
</dbReference>
<feature type="compositionally biased region" description="Acidic residues" evidence="3">
    <location>
        <begin position="26"/>
        <end position="41"/>
    </location>
</feature>
<evidence type="ECO:0000256" key="2">
    <source>
        <dbReference type="RuleBase" id="RU003616"/>
    </source>
</evidence>
<dbReference type="Gene3D" id="2.60.40.790">
    <property type="match status" value="1"/>
</dbReference>
<feature type="domain" description="SHSP" evidence="4">
    <location>
        <begin position="156"/>
        <end position="266"/>
    </location>
</feature>
<feature type="region of interest" description="Disordered" evidence="3">
    <location>
        <begin position="1"/>
        <end position="157"/>
    </location>
</feature>
<dbReference type="InterPro" id="IPR002068">
    <property type="entry name" value="A-crystallin/Hsp20_dom"/>
</dbReference>
<evidence type="ECO:0000313" key="6">
    <source>
        <dbReference type="Proteomes" id="UP000177932"/>
    </source>
</evidence>
<evidence type="ECO:0000259" key="4">
    <source>
        <dbReference type="PROSITE" id="PS01031"/>
    </source>
</evidence>
<dbReference type="EMBL" id="MHOD01000014">
    <property type="protein sequence ID" value="OGZ58132.1"/>
    <property type="molecule type" value="Genomic_DNA"/>
</dbReference>
<evidence type="ECO:0000313" key="5">
    <source>
        <dbReference type="EMBL" id="OGZ58132.1"/>
    </source>
</evidence>
<dbReference type="PROSITE" id="PS01031">
    <property type="entry name" value="SHSP"/>
    <property type="match status" value="1"/>
</dbReference>
<organism evidence="5 6">
    <name type="scientific">Candidatus Spechtbacteria bacterium RIFCSPHIGHO2_01_FULL_43_30</name>
    <dbReference type="NCBI Taxonomy" id="1802158"/>
    <lineage>
        <taxon>Bacteria</taxon>
        <taxon>Candidatus Spechtiibacteriota</taxon>
    </lineage>
</organism>
<accession>A0A1G2H6P1</accession>
<evidence type="ECO:0000256" key="1">
    <source>
        <dbReference type="PROSITE-ProRule" id="PRU00285"/>
    </source>
</evidence>
<dbReference type="PANTHER" id="PTHR11527">
    <property type="entry name" value="HEAT-SHOCK PROTEIN 20 FAMILY MEMBER"/>
    <property type="match status" value="1"/>
</dbReference>
<feature type="compositionally biased region" description="Acidic residues" evidence="3">
    <location>
        <begin position="50"/>
        <end position="63"/>
    </location>
</feature>